<reference evidence="5" key="1">
    <citation type="journal article" date="2023" name="Commun. Biol.">
        <title>Genome analysis of Parmales, the sister group of diatoms, reveals the evolutionary specialization of diatoms from phago-mixotrophs to photoautotrophs.</title>
        <authorList>
            <person name="Ban H."/>
            <person name="Sato S."/>
            <person name="Yoshikawa S."/>
            <person name="Yamada K."/>
            <person name="Nakamura Y."/>
            <person name="Ichinomiya M."/>
            <person name="Sato N."/>
            <person name="Blanc-Mathieu R."/>
            <person name="Endo H."/>
            <person name="Kuwata A."/>
            <person name="Ogata H."/>
        </authorList>
    </citation>
    <scope>NUCLEOTIDE SEQUENCE [LARGE SCALE GENOMIC DNA]</scope>
</reference>
<evidence type="ECO:0000256" key="2">
    <source>
        <dbReference type="ARBA" id="ARBA00023315"/>
    </source>
</evidence>
<dbReference type="InterPro" id="IPR050680">
    <property type="entry name" value="YpeA/RimI_acetyltransf"/>
</dbReference>
<keyword evidence="2" id="KW-0012">Acyltransferase</keyword>
<keyword evidence="1" id="KW-0808">Transferase</keyword>
<dbReference type="PANTHER" id="PTHR43420:SF47">
    <property type="entry name" value="N-ACETYLTRANSFERASE DOMAIN-CONTAINING PROTEIN"/>
    <property type="match status" value="1"/>
</dbReference>
<dbReference type="Pfam" id="PF00583">
    <property type="entry name" value="Acetyltransf_1"/>
    <property type="match status" value="1"/>
</dbReference>
<dbReference type="InterPro" id="IPR000182">
    <property type="entry name" value="GNAT_dom"/>
</dbReference>
<proteinExistence type="predicted"/>
<dbReference type="AlphaFoldDB" id="A0A9W7B3A1"/>
<evidence type="ECO:0000259" key="3">
    <source>
        <dbReference type="PROSITE" id="PS51186"/>
    </source>
</evidence>
<dbReference type="InterPro" id="IPR016181">
    <property type="entry name" value="Acyl_CoA_acyltransferase"/>
</dbReference>
<name>A0A9W7B3A1_9STRA</name>
<dbReference type="Proteomes" id="UP001162640">
    <property type="component" value="Unassembled WGS sequence"/>
</dbReference>
<dbReference type="Gene3D" id="3.40.630.30">
    <property type="match status" value="1"/>
</dbReference>
<dbReference type="PANTHER" id="PTHR43420">
    <property type="entry name" value="ACETYLTRANSFERASE"/>
    <property type="match status" value="1"/>
</dbReference>
<gene>
    <name evidence="4" type="ORF">TL16_g08233</name>
</gene>
<comment type="caution">
    <text evidence="4">The sequence shown here is derived from an EMBL/GenBank/DDBJ whole genome shotgun (WGS) entry which is preliminary data.</text>
</comment>
<protein>
    <recommendedName>
        <fullName evidence="3">N-acetyltransferase domain-containing protein</fullName>
    </recommendedName>
</protein>
<accession>A0A9W7B3A1</accession>
<dbReference type="PROSITE" id="PS51186">
    <property type="entry name" value="GNAT"/>
    <property type="match status" value="1"/>
</dbReference>
<evidence type="ECO:0000313" key="4">
    <source>
        <dbReference type="EMBL" id="GMH79703.1"/>
    </source>
</evidence>
<feature type="domain" description="N-acetyltransferase" evidence="3">
    <location>
        <begin position="30"/>
        <end position="220"/>
    </location>
</feature>
<evidence type="ECO:0000256" key="1">
    <source>
        <dbReference type="ARBA" id="ARBA00022679"/>
    </source>
</evidence>
<dbReference type="SUPFAM" id="SSF55729">
    <property type="entry name" value="Acyl-CoA N-acyltransferases (Nat)"/>
    <property type="match status" value="1"/>
</dbReference>
<dbReference type="CDD" id="cd04301">
    <property type="entry name" value="NAT_SF"/>
    <property type="match status" value="1"/>
</dbReference>
<evidence type="ECO:0000313" key="5">
    <source>
        <dbReference type="Proteomes" id="UP001162640"/>
    </source>
</evidence>
<organism evidence="4 5">
    <name type="scientific">Triparma laevis f. inornata</name>
    <dbReference type="NCBI Taxonomy" id="1714386"/>
    <lineage>
        <taxon>Eukaryota</taxon>
        <taxon>Sar</taxon>
        <taxon>Stramenopiles</taxon>
        <taxon>Ochrophyta</taxon>
        <taxon>Bolidophyceae</taxon>
        <taxon>Parmales</taxon>
        <taxon>Triparmaceae</taxon>
        <taxon>Triparma</taxon>
    </lineage>
</organism>
<sequence length="234" mass="25162">MSFDIFVSCELYPSPTTTTATMSNDPSDDVQIVTPTDKQVPFVVQVQTDFLNSKHCCCLIPLGLGVNVKSQLKMLNSTSKTTKKSVRSYAALALDSDGGAPLGFIQLKGHGMVCDLHTPKVGEVYVESLAVLPTARGKGVGRKLLQWGEDLAKFDNCNLYTLEVLNGNAAIRLYERFGFVAKSDDACEWCIGAAFVCCFMGRPYGCLSPMGAYTMEKRLEAGGGDGGGEGMERG</sequence>
<dbReference type="GO" id="GO:0016747">
    <property type="term" value="F:acyltransferase activity, transferring groups other than amino-acyl groups"/>
    <property type="evidence" value="ECO:0007669"/>
    <property type="project" value="InterPro"/>
</dbReference>
<dbReference type="EMBL" id="BLQM01000269">
    <property type="protein sequence ID" value="GMH79703.1"/>
    <property type="molecule type" value="Genomic_DNA"/>
</dbReference>